<gene>
    <name evidence="8" type="ORF">CU669_10295</name>
</gene>
<feature type="transmembrane region" description="Helical" evidence="6">
    <location>
        <begin position="174"/>
        <end position="194"/>
    </location>
</feature>
<dbReference type="InterPro" id="IPR000620">
    <property type="entry name" value="EamA_dom"/>
</dbReference>
<feature type="transmembrane region" description="Helical" evidence="6">
    <location>
        <begin position="150"/>
        <end position="168"/>
    </location>
</feature>
<comment type="similarity">
    <text evidence="2">Belongs to the EamA transporter family.</text>
</comment>
<feature type="transmembrane region" description="Helical" evidence="6">
    <location>
        <begin position="29"/>
        <end position="46"/>
    </location>
</feature>
<keyword evidence="3 6" id="KW-0812">Transmembrane</keyword>
<feature type="domain" description="EamA" evidence="7">
    <location>
        <begin position="175"/>
        <end position="309"/>
    </location>
</feature>
<evidence type="ECO:0000256" key="5">
    <source>
        <dbReference type="ARBA" id="ARBA00023136"/>
    </source>
</evidence>
<comment type="subcellular location">
    <subcellularLocation>
        <location evidence="1">Membrane</location>
        <topology evidence="1">Multi-pass membrane protein</topology>
    </subcellularLocation>
</comment>
<feature type="transmembrane region" description="Helical" evidence="6">
    <location>
        <begin position="206"/>
        <end position="225"/>
    </location>
</feature>
<evidence type="ECO:0000256" key="2">
    <source>
        <dbReference type="ARBA" id="ARBA00007362"/>
    </source>
</evidence>
<feature type="transmembrane region" description="Helical" evidence="6">
    <location>
        <begin position="293"/>
        <end position="314"/>
    </location>
</feature>
<dbReference type="InterPro" id="IPR050638">
    <property type="entry name" value="AA-Vitamin_Transporters"/>
</dbReference>
<dbReference type="InterPro" id="IPR037185">
    <property type="entry name" value="EmrE-like"/>
</dbReference>
<accession>A0A364NYB1</accession>
<name>A0A364NYB1_9PROT</name>
<evidence type="ECO:0000256" key="4">
    <source>
        <dbReference type="ARBA" id="ARBA00022989"/>
    </source>
</evidence>
<dbReference type="Pfam" id="PF00892">
    <property type="entry name" value="EamA"/>
    <property type="match status" value="2"/>
</dbReference>
<feature type="transmembrane region" description="Helical" evidence="6">
    <location>
        <begin position="237"/>
        <end position="256"/>
    </location>
</feature>
<reference evidence="8 9" key="1">
    <citation type="submission" date="2017-11" db="EMBL/GenBank/DDBJ databases">
        <title>Draft genome sequence of magnetotactic bacterium Magnetospirillum kuznetsovii LBB-42.</title>
        <authorList>
            <person name="Grouzdev D.S."/>
            <person name="Rysina M.S."/>
            <person name="Baslerov R.V."/>
            <person name="Koziaeva V."/>
        </authorList>
    </citation>
    <scope>NUCLEOTIDE SEQUENCE [LARGE SCALE GENOMIC DNA]</scope>
    <source>
        <strain evidence="8 9">LBB-42</strain>
    </source>
</reference>
<feature type="transmembrane region" description="Helical" evidence="6">
    <location>
        <begin position="58"/>
        <end position="79"/>
    </location>
</feature>
<evidence type="ECO:0000256" key="3">
    <source>
        <dbReference type="ARBA" id="ARBA00022692"/>
    </source>
</evidence>
<sequence length="322" mass="33823">MSAEHYRTKATDVSECAQLSREIFVNPRAVILLALLVVIWGANWPIMKIGLGHVQPLWFAAIRLGLGVLAMVAILLPGGRLRLPPREDWPVVASIGILNMGLFMILTNIALLVVPAGRSSILAYTTPLWVAPGAAFFLGERLTPGKLAGLGLGLAGLLVLFNPLGFDWSNADALLGNGLLLLAALVWAATILHVRHHRWRASPLELAPWQMLVGCVMVSALAAAVEGKPAPDGSFELAWVMIYNGALATAFAFWAAVTVNRLLPALTVSLSFLCVPAGGMVFSALILGEGVSLTNVAGLGLIVAGVAAVAVAGARESTTPPR</sequence>
<dbReference type="EMBL" id="PGTO01000006">
    <property type="protein sequence ID" value="RAU22069.1"/>
    <property type="molecule type" value="Genomic_DNA"/>
</dbReference>
<dbReference type="AlphaFoldDB" id="A0A364NYB1"/>
<evidence type="ECO:0000259" key="7">
    <source>
        <dbReference type="Pfam" id="PF00892"/>
    </source>
</evidence>
<evidence type="ECO:0000313" key="9">
    <source>
        <dbReference type="Proteomes" id="UP000251075"/>
    </source>
</evidence>
<protein>
    <submittedName>
        <fullName evidence="8">EamA family transporter</fullName>
    </submittedName>
</protein>
<organism evidence="8 9">
    <name type="scientific">Paramagnetospirillum kuznetsovii</name>
    <dbReference type="NCBI Taxonomy" id="2053833"/>
    <lineage>
        <taxon>Bacteria</taxon>
        <taxon>Pseudomonadati</taxon>
        <taxon>Pseudomonadota</taxon>
        <taxon>Alphaproteobacteria</taxon>
        <taxon>Rhodospirillales</taxon>
        <taxon>Magnetospirillaceae</taxon>
        <taxon>Paramagnetospirillum</taxon>
    </lineage>
</organism>
<evidence type="ECO:0000256" key="1">
    <source>
        <dbReference type="ARBA" id="ARBA00004141"/>
    </source>
</evidence>
<keyword evidence="9" id="KW-1185">Reference proteome</keyword>
<proteinExistence type="inferred from homology"/>
<feature type="transmembrane region" description="Helical" evidence="6">
    <location>
        <begin position="91"/>
        <end position="115"/>
    </location>
</feature>
<keyword evidence="5 6" id="KW-0472">Membrane</keyword>
<dbReference type="SUPFAM" id="SSF103481">
    <property type="entry name" value="Multidrug resistance efflux transporter EmrE"/>
    <property type="match status" value="2"/>
</dbReference>
<feature type="domain" description="EamA" evidence="7">
    <location>
        <begin position="29"/>
        <end position="161"/>
    </location>
</feature>
<feature type="transmembrane region" description="Helical" evidence="6">
    <location>
        <begin position="121"/>
        <end position="138"/>
    </location>
</feature>
<dbReference type="PANTHER" id="PTHR32322:SF2">
    <property type="entry name" value="EAMA DOMAIN-CONTAINING PROTEIN"/>
    <property type="match status" value="1"/>
</dbReference>
<keyword evidence="4 6" id="KW-1133">Transmembrane helix</keyword>
<dbReference type="Proteomes" id="UP000251075">
    <property type="component" value="Unassembled WGS sequence"/>
</dbReference>
<dbReference type="OrthoDB" id="7850605at2"/>
<evidence type="ECO:0000313" key="8">
    <source>
        <dbReference type="EMBL" id="RAU22069.1"/>
    </source>
</evidence>
<comment type="caution">
    <text evidence="8">The sequence shown here is derived from an EMBL/GenBank/DDBJ whole genome shotgun (WGS) entry which is preliminary data.</text>
</comment>
<dbReference type="GO" id="GO:0016020">
    <property type="term" value="C:membrane"/>
    <property type="evidence" value="ECO:0007669"/>
    <property type="project" value="UniProtKB-SubCell"/>
</dbReference>
<feature type="transmembrane region" description="Helical" evidence="6">
    <location>
        <begin position="263"/>
        <end position="287"/>
    </location>
</feature>
<dbReference type="PANTHER" id="PTHR32322">
    <property type="entry name" value="INNER MEMBRANE TRANSPORTER"/>
    <property type="match status" value="1"/>
</dbReference>
<evidence type="ECO:0000256" key="6">
    <source>
        <dbReference type="SAM" id="Phobius"/>
    </source>
</evidence>